<name>A0AAF0K5H2_LATSK</name>
<accession>A0AAF0K5H2</accession>
<protein>
    <submittedName>
        <fullName evidence="2">Uncharacterized protein</fullName>
    </submittedName>
</protein>
<organism evidence="2 3">
    <name type="scientific">Latilactobacillus sakei</name>
    <name type="common">Lactobacillus sakei</name>
    <dbReference type="NCBI Taxonomy" id="1599"/>
    <lineage>
        <taxon>Bacteria</taxon>
        <taxon>Bacillati</taxon>
        <taxon>Bacillota</taxon>
        <taxon>Bacilli</taxon>
        <taxon>Lactobacillales</taxon>
        <taxon>Lactobacillaceae</taxon>
        <taxon>Latilactobacillus</taxon>
    </lineage>
</organism>
<reference evidence="2" key="1">
    <citation type="submission" date="2023-04" db="EMBL/GenBank/DDBJ databases">
        <title>Novel strain of Lactilactobacillus sakei and use thereof.</title>
        <authorList>
            <person name="Kim S.Y."/>
        </authorList>
    </citation>
    <scope>NUCLEOTIDE SEQUENCE</scope>
    <source>
        <strain evidence="2">HUP1</strain>
    </source>
</reference>
<dbReference type="AlphaFoldDB" id="A0AAF0K5H2"/>
<dbReference type="EMBL" id="CP122959">
    <property type="protein sequence ID" value="WGI19743.1"/>
    <property type="molecule type" value="Genomic_DNA"/>
</dbReference>
<keyword evidence="1" id="KW-0175">Coiled coil</keyword>
<dbReference type="Proteomes" id="UP001179858">
    <property type="component" value="Chromosome"/>
</dbReference>
<evidence type="ECO:0000313" key="2">
    <source>
        <dbReference type="EMBL" id="WGI19743.1"/>
    </source>
</evidence>
<gene>
    <name evidence="2" type="ORF">QBD03_03265</name>
</gene>
<evidence type="ECO:0000313" key="3">
    <source>
        <dbReference type="Proteomes" id="UP001179858"/>
    </source>
</evidence>
<sequence>MEAINIEEIEALDAEVKRIIADLQAEKDKNQALMTENNQLRQKVEETNQYRHKAEQLAHEVQHLKTQNQSNISELNSQDISEIMVAAKVAANQMVKKAEKEARDYELTKKAALETVKAEADVFQANLMKVRTQIENDLTTWMTRIDEIAQTPNEQTHQ</sequence>
<evidence type="ECO:0000256" key="1">
    <source>
        <dbReference type="SAM" id="Coils"/>
    </source>
</evidence>
<dbReference type="RefSeq" id="WP_234057670.1">
    <property type="nucleotide sequence ID" value="NZ_CP122959.1"/>
</dbReference>
<feature type="coiled-coil region" evidence="1">
    <location>
        <begin position="6"/>
        <end position="115"/>
    </location>
</feature>
<proteinExistence type="predicted"/>